<dbReference type="InterPro" id="IPR039774">
    <property type="entry name" value="Sin3-like"/>
</dbReference>
<comment type="subcellular location">
    <subcellularLocation>
        <location evidence="1 4">Nucleus</location>
    </subcellularLocation>
</comment>
<keyword evidence="7" id="KW-1185">Reference proteome</keyword>
<proteinExistence type="predicted"/>
<evidence type="ECO:0000256" key="3">
    <source>
        <dbReference type="ARBA" id="ARBA00023242"/>
    </source>
</evidence>
<feature type="region of interest" description="Disordered" evidence="5">
    <location>
        <begin position="107"/>
        <end position="134"/>
    </location>
</feature>
<dbReference type="PANTHER" id="PTHR12346">
    <property type="entry name" value="SIN3B-RELATED"/>
    <property type="match status" value="1"/>
</dbReference>
<evidence type="ECO:0000256" key="1">
    <source>
        <dbReference type="ARBA" id="ARBA00004123"/>
    </source>
</evidence>
<dbReference type="SUPFAM" id="SSF47762">
    <property type="entry name" value="PAH2 domain"/>
    <property type="match status" value="1"/>
</dbReference>
<dbReference type="Proteomes" id="UP001215598">
    <property type="component" value="Unassembled WGS sequence"/>
</dbReference>
<keyword evidence="2" id="KW-0678">Repressor</keyword>
<dbReference type="Pfam" id="PF02671">
    <property type="entry name" value="PAH"/>
    <property type="match status" value="1"/>
</dbReference>
<evidence type="ECO:0000313" key="7">
    <source>
        <dbReference type="Proteomes" id="UP001215598"/>
    </source>
</evidence>
<dbReference type="GO" id="GO:0000785">
    <property type="term" value="C:chromatin"/>
    <property type="evidence" value="ECO:0007669"/>
    <property type="project" value="TreeGrafter"/>
</dbReference>
<dbReference type="EMBL" id="JARKIB010000044">
    <property type="protein sequence ID" value="KAJ7757560.1"/>
    <property type="molecule type" value="Genomic_DNA"/>
</dbReference>
<dbReference type="PANTHER" id="PTHR12346:SF0">
    <property type="entry name" value="SIN3A, ISOFORM G"/>
    <property type="match status" value="1"/>
</dbReference>
<dbReference type="AlphaFoldDB" id="A0AAD7J7W5"/>
<dbReference type="InterPro" id="IPR003822">
    <property type="entry name" value="PAH"/>
</dbReference>
<dbReference type="PROSITE" id="PS51477">
    <property type="entry name" value="PAH"/>
    <property type="match status" value="1"/>
</dbReference>
<evidence type="ECO:0000256" key="2">
    <source>
        <dbReference type="ARBA" id="ARBA00022491"/>
    </source>
</evidence>
<name>A0AAD7J7W5_9AGAR</name>
<dbReference type="Gene3D" id="1.20.1160.11">
    <property type="entry name" value="Paired amphipathic helix"/>
    <property type="match status" value="1"/>
</dbReference>
<evidence type="ECO:0000256" key="5">
    <source>
        <dbReference type="SAM" id="MobiDB-lite"/>
    </source>
</evidence>
<reference evidence="6" key="1">
    <citation type="submission" date="2023-03" db="EMBL/GenBank/DDBJ databases">
        <title>Massive genome expansion in bonnet fungi (Mycena s.s.) driven by repeated elements and novel gene families across ecological guilds.</title>
        <authorList>
            <consortium name="Lawrence Berkeley National Laboratory"/>
            <person name="Harder C.B."/>
            <person name="Miyauchi S."/>
            <person name="Viragh M."/>
            <person name="Kuo A."/>
            <person name="Thoen E."/>
            <person name="Andreopoulos B."/>
            <person name="Lu D."/>
            <person name="Skrede I."/>
            <person name="Drula E."/>
            <person name="Henrissat B."/>
            <person name="Morin E."/>
            <person name="Kohler A."/>
            <person name="Barry K."/>
            <person name="LaButti K."/>
            <person name="Morin E."/>
            <person name="Salamov A."/>
            <person name="Lipzen A."/>
            <person name="Mereny Z."/>
            <person name="Hegedus B."/>
            <person name="Baldrian P."/>
            <person name="Stursova M."/>
            <person name="Weitz H."/>
            <person name="Taylor A."/>
            <person name="Grigoriev I.V."/>
            <person name="Nagy L.G."/>
            <person name="Martin F."/>
            <person name="Kauserud H."/>
        </authorList>
    </citation>
    <scope>NUCLEOTIDE SEQUENCE</scope>
    <source>
        <strain evidence="6">CBHHK182m</strain>
    </source>
</reference>
<dbReference type="GO" id="GO:0000118">
    <property type="term" value="C:histone deacetylase complex"/>
    <property type="evidence" value="ECO:0007669"/>
    <property type="project" value="TreeGrafter"/>
</dbReference>
<feature type="compositionally biased region" description="Basic residues" evidence="5">
    <location>
        <begin position="110"/>
        <end position="119"/>
    </location>
</feature>
<dbReference type="GO" id="GO:0003714">
    <property type="term" value="F:transcription corepressor activity"/>
    <property type="evidence" value="ECO:0007669"/>
    <property type="project" value="InterPro"/>
</dbReference>
<evidence type="ECO:0000313" key="6">
    <source>
        <dbReference type="EMBL" id="KAJ7757560.1"/>
    </source>
</evidence>
<dbReference type="GO" id="GO:0000122">
    <property type="term" value="P:negative regulation of transcription by RNA polymerase II"/>
    <property type="evidence" value="ECO:0007669"/>
    <property type="project" value="TreeGrafter"/>
</dbReference>
<accession>A0AAD7J7W5</accession>
<protein>
    <submittedName>
        <fullName evidence="6">Paired amphipathic helix</fullName>
    </submittedName>
</protein>
<dbReference type="InterPro" id="IPR036600">
    <property type="entry name" value="PAH_sf"/>
</dbReference>
<organism evidence="6 7">
    <name type="scientific">Mycena metata</name>
    <dbReference type="NCBI Taxonomy" id="1033252"/>
    <lineage>
        <taxon>Eukaryota</taxon>
        <taxon>Fungi</taxon>
        <taxon>Dikarya</taxon>
        <taxon>Basidiomycota</taxon>
        <taxon>Agaricomycotina</taxon>
        <taxon>Agaricomycetes</taxon>
        <taxon>Agaricomycetidae</taxon>
        <taxon>Agaricales</taxon>
        <taxon>Marasmiineae</taxon>
        <taxon>Mycenaceae</taxon>
        <taxon>Mycena</taxon>
    </lineage>
</organism>
<dbReference type="FunFam" id="1.20.1160.11:FF:000001">
    <property type="entry name" value="Paired amphipathic helix protein Sin3"/>
    <property type="match status" value="1"/>
</dbReference>
<evidence type="ECO:0000256" key="4">
    <source>
        <dbReference type="PROSITE-ProRule" id="PRU00810"/>
    </source>
</evidence>
<gene>
    <name evidence="6" type="ORF">B0H16DRAFT_1885579</name>
</gene>
<sequence length="156" mass="17238">MSLANSSAVSVAYAVNFLDAIKKQFRSQPEVYGRFVDMTIDFNNQVLDIRSLIRAVVQLFQGHPDLIRTFNAFLPPGYHIDIATAHPHTITLVTQGGTETLGYAGSRRAPVARRPRGRTGKTTVPGLNDSGRRGGLAEQLNAEHAMRMRKHLQNRG</sequence>
<keyword evidence="3 4" id="KW-0539">Nucleus</keyword>
<comment type="caution">
    <text evidence="6">The sequence shown here is derived from an EMBL/GenBank/DDBJ whole genome shotgun (WGS) entry which is preliminary data.</text>
</comment>